<feature type="transmembrane region" description="Helical" evidence="1">
    <location>
        <begin position="60"/>
        <end position="80"/>
    </location>
</feature>
<dbReference type="Proteomes" id="UP000322619">
    <property type="component" value="Unassembled WGS sequence"/>
</dbReference>
<feature type="transmembrane region" description="Helical" evidence="1">
    <location>
        <begin position="34"/>
        <end position="53"/>
    </location>
</feature>
<evidence type="ECO:0000313" key="3">
    <source>
        <dbReference type="Proteomes" id="UP000322619"/>
    </source>
</evidence>
<comment type="caution">
    <text evidence="2">The sequence shown here is derived from an EMBL/GenBank/DDBJ whole genome shotgun (WGS) entry which is preliminary data.</text>
</comment>
<feature type="transmembrane region" description="Helical" evidence="1">
    <location>
        <begin position="86"/>
        <end position="103"/>
    </location>
</feature>
<keyword evidence="1" id="KW-0812">Transmembrane</keyword>
<dbReference type="RefSeq" id="WP_148637242.1">
    <property type="nucleotide sequence ID" value="NZ_VSLA01000011.1"/>
</dbReference>
<protein>
    <submittedName>
        <fullName evidence="2">Uncharacterized protein</fullName>
    </submittedName>
</protein>
<keyword evidence="1" id="KW-0472">Membrane</keyword>
<reference evidence="2 3" key="1">
    <citation type="submission" date="2019-08" db="EMBL/GenBank/DDBJ databases">
        <title>Isolation and enrichment of carboxydotrophic bacteria from anaerobic sludge for the production of bio-based chemicals from syngas.</title>
        <authorList>
            <person name="Antares A.L."/>
            <person name="Moreira J."/>
            <person name="Diender M."/>
            <person name="Parshina S.N."/>
            <person name="Stams A.J.M."/>
            <person name="Alves M."/>
            <person name="Alves J.I."/>
            <person name="Sousa D.Z."/>
        </authorList>
    </citation>
    <scope>NUCLEOTIDE SEQUENCE [LARGE SCALE GENOMIC DNA]</scope>
    <source>
        <strain evidence="2 3">JM</strain>
    </source>
</reference>
<evidence type="ECO:0000313" key="2">
    <source>
        <dbReference type="EMBL" id="TYC86371.1"/>
    </source>
</evidence>
<proteinExistence type="predicted"/>
<feature type="transmembrane region" description="Helical" evidence="1">
    <location>
        <begin position="115"/>
        <end position="132"/>
    </location>
</feature>
<evidence type="ECO:0000256" key="1">
    <source>
        <dbReference type="SAM" id="Phobius"/>
    </source>
</evidence>
<sequence>MKEAKLTIGIISIVLSLIIFLQSGISFIYYSGGLFGYIISFCFLIAGIIGIVTHKSNEKNGSYIAAVIFAIGTFVGFFYAGDFFIFKLWALVSSVFGIVFYMTSSTRQQFNIKDIISISGFAIVIFMFYIFTNY</sequence>
<dbReference type="AlphaFoldDB" id="A0A5D0WRJ9"/>
<keyword evidence="1" id="KW-1133">Transmembrane helix</keyword>
<gene>
    <name evidence="2" type="ORF">FXB42_06700</name>
</gene>
<name>A0A5D0WRJ9_9FIRM</name>
<accession>A0A5D0WRJ9</accession>
<organism evidence="2 3">
    <name type="scientific">Acetobacterium wieringae</name>
    <dbReference type="NCBI Taxonomy" id="52694"/>
    <lineage>
        <taxon>Bacteria</taxon>
        <taxon>Bacillati</taxon>
        <taxon>Bacillota</taxon>
        <taxon>Clostridia</taxon>
        <taxon>Eubacteriales</taxon>
        <taxon>Eubacteriaceae</taxon>
        <taxon>Acetobacterium</taxon>
    </lineage>
</organism>
<dbReference type="EMBL" id="VSLA01000011">
    <property type="protein sequence ID" value="TYC86371.1"/>
    <property type="molecule type" value="Genomic_DNA"/>
</dbReference>
<feature type="transmembrane region" description="Helical" evidence="1">
    <location>
        <begin position="7"/>
        <end position="28"/>
    </location>
</feature>